<evidence type="ECO:0000256" key="5">
    <source>
        <dbReference type="ARBA" id="ARBA00022695"/>
    </source>
</evidence>
<dbReference type="AlphaFoldDB" id="A0A7R9E7H3"/>
<dbReference type="InterPro" id="IPR045867">
    <property type="entry name" value="DNA-dir_RpoC_beta_prime"/>
</dbReference>
<feature type="compositionally biased region" description="Acidic residues" evidence="7">
    <location>
        <begin position="117"/>
        <end position="129"/>
    </location>
</feature>
<dbReference type="PANTHER" id="PTHR19376">
    <property type="entry name" value="DNA-DIRECTED RNA POLYMERASE"/>
    <property type="match status" value="1"/>
</dbReference>
<feature type="compositionally biased region" description="Acidic residues" evidence="7">
    <location>
        <begin position="64"/>
        <end position="74"/>
    </location>
</feature>
<dbReference type="EMBL" id="OB793596">
    <property type="protein sequence ID" value="CAD7427950.1"/>
    <property type="molecule type" value="Genomic_DNA"/>
</dbReference>
<protein>
    <recommendedName>
        <fullName evidence="2">DNA-directed RNA polymerase</fullName>
        <ecNumber evidence="2">2.7.7.6</ecNumber>
    </recommendedName>
</protein>
<feature type="compositionally biased region" description="Basic and acidic residues" evidence="7">
    <location>
        <begin position="75"/>
        <end position="89"/>
    </location>
</feature>
<accession>A0A7R9E7H3</accession>
<feature type="region of interest" description="Disordered" evidence="7">
    <location>
        <begin position="56"/>
        <end position="135"/>
    </location>
</feature>
<evidence type="ECO:0000256" key="3">
    <source>
        <dbReference type="ARBA" id="ARBA00022478"/>
    </source>
</evidence>
<proteinExistence type="inferred from homology"/>
<reference evidence="8" key="1">
    <citation type="submission" date="2020-11" db="EMBL/GenBank/DDBJ databases">
        <authorList>
            <person name="Tran Van P."/>
        </authorList>
    </citation>
    <scope>NUCLEOTIDE SEQUENCE</scope>
</reference>
<keyword evidence="4" id="KW-0808">Transferase</keyword>
<keyword evidence="6" id="KW-0804">Transcription</keyword>
<dbReference type="GO" id="GO:0005736">
    <property type="term" value="C:RNA polymerase I complex"/>
    <property type="evidence" value="ECO:0007669"/>
    <property type="project" value="TreeGrafter"/>
</dbReference>
<evidence type="ECO:0000313" key="8">
    <source>
        <dbReference type="EMBL" id="CAD7427950.1"/>
    </source>
</evidence>
<sequence>MYTIKLQFLPYQAYRSDFFVKPANILKYVENKFFARVLAEMKKRLKFRDTMLHTEARRSAKEAAEEEEQLDDPDEPQREAKSTGAGEDHESSDEESEADDADATLSRTRSKHNEGQGYEDPEEEEEDFIEASPSPTPLDSHIISALLLLLSHIYSIQLHSVSSSLSLPSLHSSPCQIYTFQTSIKDESVEIRCQNVVSAHPNFQDYKYDSENELWCEITFGLPLTSKKLDLSTLLKDVAEKSIVWEVPLIRRAFTYENPDTHLLTLKTDGINIQEVQDVFKMYGIIVDPRHLLLVGDYMCFNGQFEPFSRKGHISPCGREENTNDYGTMARGKTDMLRSPSSRIMIGRPCFTGTGICSVYQKLPEPSTECE</sequence>
<evidence type="ECO:0000256" key="6">
    <source>
        <dbReference type="ARBA" id="ARBA00023163"/>
    </source>
</evidence>
<organism evidence="8">
    <name type="scientific">Timema monikensis</name>
    <dbReference type="NCBI Taxonomy" id="170555"/>
    <lineage>
        <taxon>Eukaryota</taxon>
        <taxon>Metazoa</taxon>
        <taxon>Ecdysozoa</taxon>
        <taxon>Arthropoda</taxon>
        <taxon>Hexapoda</taxon>
        <taxon>Insecta</taxon>
        <taxon>Pterygota</taxon>
        <taxon>Neoptera</taxon>
        <taxon>Polyneoptera</taxon>
        <taxon>Phasmatodea</taxon>
        <taxon>Timematodea</taxon>
        <taxon>Timematoidea</taxon>
        <taxon>Timematidae</taxon>
        <taxon>Timema</taxon>
    </lineage>
</organism>
<name>A0A7R9E7H3_9NEOP</name>
<dbReference type="GO" id="GO:0003899">
    <property type="term" value="F:DNA-directed RNA polymerase activity"/>
    <property type="evidence" value="ECO:0007669"/>
    <property type="project" value="UniProtKB-EC"/>
</dbReference>
<dbReference type="EC" id="2.7.7.6" evidence="2"/>
<dbReference type="PANTHER" id="PTHR19376:SF11">
    <property type="entry name" value="DNA-DIRECTED RNA POLYMERASE I SUBUNIT RPA1"/>
    <property type="match status" value="1"/>
</dbReference>
<dbReference type="GO" id="GO:0006351">
    <property type="term" value="P:DNA-templated transcription"/>
    <property type="evidence" value="ECO:0007669"/>
    <property type="project" value="InterPro"/>
</dbReference>
<evidence type="ECO:0000256" key="7">
    <source>
        <dbReference type="SAM" id="MobiDB-lite"/>
    </source>
</evidence>
<keyword evidence="5" id="KW-0548">Nucleotidyltransferase</keyword>
<dbReference type="Gene3D" id="3.30.70.2850">
    <property type="match status" value="1"/>
</dbReference>
<keyword evidence="3" id="KW-0240">DNA-directed RNA polymerase</keyword>
<evidence type="ECO:0000256" key="2">
    <source>
        <dbReference type="ARBA" id="ARBA00012418"/>
    </source>
</evidence>
<gene>
    <name evidence="8" type="ORF">TMSB3V08_LOCUS4776</name>
</gene>
<dbReference type="SUPFAM" id="SSF64484">
    <property type="entry name" value="beta and beta-prime subunits of DNA dependent RNA-polymerase"/>
    <property type="match status" value="1"/>
</dbReference>
<evidence type="ECO:0000256" key="4">
    <source>
        <dbReference type="ARBA" id="ARBA00022679"/>
    </source>
</evidence>
<evidence type="ECO:0000256" key="1">
    <source>
        <dbReference type="ARBA" id="ARBA00006460"/>
    </source>
</evidence>
<feature type="compositionally biased region" description="Acidic residues" evidence="7">
    <location>
        <begin position="90"/>
        <end position="102"/>
    </location>
</feature>
<comment type="similarity">
    <text evidence="1">Belongs to the RNA polymerase beta' chain family.</text>
</comment>